<reference evidence="2 3" key="1">
    <citation type="submission" date="2020-03" db="EMBL/GenBank/DDBJ databases">
        <title>Dissostichus mawsoni Genome sequencing and assembly.</title>
        <authorList>
            <person name="Park H."/>
        </authorList>
    </citation>
    <scope>NUCLEOTIDE SEQUENCE [LARGE SCALE GENOMIC DNA]</scope>
    <source>
        <strain evidence="2">DM0001</strain>
        <tissue evidence="2">Muscle</tissue>
    </source>
</reference>
<accession>A0A7J5XFH4</accession>
<comment type="caution">
    <text evidence="2">The sequence shown here is derived from an EMBL/GenBank/DDBJ whole genome shotgun (WGS) entry which is preliminary data.</text>
</comment>
<dbReference type="OrthoDB" id="6129359at2759"/>
<name>A0A7J5XFH4_DISMA</name>
<organism evidence="2 3">
    <name type="scientific">Dissostichus mawsoni</name>
    <name type="common">Antarctic cod</name>
    <dbReference type="NCBI Taxonomy" id="36200"/>
    <lineage>
        <taxon>Eukaryota</taxon>
        <taxon>Metazoa</taxon>
        <taxon>Chordata</taxon>
        <taxon>Craniata</taxon>
        <taxon>Vertebrata</taxon>
        <taxon>Euteleostomi</taxon>
        <taxon>Actinopterygii</taxon>
        <taxon>Neopterygii</taxon>
        <taxon>Teleostei</taxon>
        <taxon>Neoteleostei</taxon>
        <taxon>Acanthomorphata</taxon>
        <taxon>Eupercaria</taxon>
        <taxon>Perciformes</taxon>
        <taxon>Notothenioidei</taxon>
        <taxon>Nototheniidae</taxon>
        <taxon>Dissostichus</taxon>
    </lineage>
</organism>
<dbReference type="InterPro" id="IPR028227">
    <property type="entry name" value="UPF0449"/>
</dbReference>
<evidence type="ECO:0000313" key="2">
    <source>
        <dbReference type="EMBL" id="KAF3835764.1"/>
    </source>
</evidence>
<proteinExistence type="predicted"/>
<dbReference type="AlphaFoldDB" id="A0A7J5XFH4"/>
<feature type="region of interest" description="Disordered" evidence="1">
    <location>
        <begin position="51"/>
        <end position="94"/>
    </location>
</feature>
<protein>
    <submittedName>
        <fullName evidence="2">Uncharacterized protein</fullName>
    </submittedName>
</protein>
<sequence>MTFNGGVASLRLCRRSDVGIDDGQLRCTLQKPFWRIPETRRCISERRLNTKACGSAEPSRAPHCGPDPGGHQQSPPSDPVFNILEKTGHDGSDSDVDLRFRQCSQYLDLTERLQEARGRLQLQREGLQVAGERLHSDVAEVRGQTL</sequence>
<evidence type="ECO:0000313" key="3">
    <source>
        <dbReference type="Proteomes" id="UP000518266"/>
    </source>
</evidence>
<keyword evidence="3" id="KW-1185">Reference proteome</keyword>
<evidence type="ECO:0000256" key="1">
    <source>
        <dbReference type="SAM" id="MobiDB-lite"/>
    </source>
</evidence>
<dbReference type="Pfam" id="PF15136">
    <property type="entry name" value="UPF0449"/>
    <property type="match status" value="1"/>
</dbReference>
<dbReference type="Proteomes" id="UP000518266">
    <property type="component" value="Unassembled WGS sequence"/>
</dbReference>
<dbReference type="EMBL" id="JAAKFY010000025">
    <property type="protein sequence ID" value="KAF3835764.1"/>
    <property type="molecule type" value="Genomic_DNA"/>
</dbReference>
<gene>
    <name evidence="2" type="ORF">F7725_028322</name>
</gene>